<comment type="caution">
    <text evidence="2">The sequence shown here is derived from an EMBL/GenBank/DDBJ whole genome shotgun (WGS) entry which is preliminary data.</text>
</comment>
<dbReference type="EMBL" id="DWWS01000013">
    <property type="protein sequence ID" value="HJC22621.1"/>
    <property type="molecule type" value="Genomic_DNA"/>
</dbReference>
<evidence type="ECO:0000256" key="1">
    <source>
        <dbReference type="SAM" id="Coils"/>
    </source>
</evidence>
<dbReference type="SUPFAM" id="SSF57997">
    <property type="entry name" value="Tropomyosin"/>
    <property type="match status" value="1"/>
</dbReference>
<name>A0A9D2SPX8_9FIRM</name>
<keyword evidence="1" id="KW-0175">Coiled coil</keyword>
<evidence type="ECO:0000313" key="3">
    <source>
        <dbReference type="Proteomes" id="UP000823891"/>
    </source>
</evidence>
<proteinExistence type="predicted"/>
<sequence>MDHELKEILTVIVTKIDSLEGKFEYRFDRLEGRMDKLENRMDSLEGRMDGLEGRMDKLENRMDGLEGRMDKLENRMDGLEGRMDGLEGRMDKLENRMDSVENEVFRLGTIENDLKQTRLTIENEITTGIRRVAEGHLDLARNLHEAMKPQTEVEMLAIRVNRLDTQMRDVKETLSQLQATAL</sequence>
<evidence type="ECO:0008006" key="4">
    <source>
        <dbReference type="Google" id="ProtNLM"/>
    </source>
</evidence>
<organism evidence="2 3">
    <name type="scientific">Candidatus Eisenbergiella merdavium</name>
    <dbReference type="NCBI Taxonomy" id="2838551"/>
    <lineage>
        <taxon>Bacteria</taxon>
        <taxon>Bacillati</taxon>
        <taxon>Bacillota</taxon>
        <taxon>Clostridia</taxon>
        <taxon>Lachnospirales</taxon>
        <taxon>Lachnospiraceae</taxon>
        <taxon>Eisenbergiella</taxon>
    </lineage>
</organism>
<accession>A0A9D2SPX8</accession>
<dbReference type="AlphaFoldDB" id="A0A9D2SPX8"/>
<dbReference type="Proteomes" id="UP000823891">
    <property type="component" value="Unassembled WGS sequence"/>
</dbReference>
<gene>
    <name evidence="2" type="ORF">H9761_02810</name>
</gene>
<evidence type="ECO:0000313" key="2">
    <source>
        <dbReference type="EMBL" id="HJC22621.1"/>
    </source>
</evidence>
<dbReference type="Gene3D" id="1.20.5.340">
    <property type="match status" value="1"/>
</dbReference>
<dbReference type="Gene3D" id="1.20.5.110">
    <property type="match status" value="1"/>
</dbReference>
<feature type="coiled-coil region" evidence="1">
    <location>
        <begin position="27"/>
        <end position="103"/>
    </location>
</feature>
<reference evidence="2" key="2">
    <citation type="submission" date="2021-04" db="EMBL/GenBank/DDBJ databases">
        <authorList>
            <person name="Gilroy R."/>
        </authorList>
    </citation>
    <scope>NUCLEOTIDE SEQUENCE</scope>
    <source>
        <strain evidence="2">USAMLcec2-132</strain>
    </source>
</reference>
<reference evidence="2" key="1">
    <citation type="journal article" date="2021" name="PeerJ">
        <title>Extensive microbial diversity within the chicken gut microbiome revealed by metagenomics and culture.</title>
        <authorList>
            <person name="Gilroy R."/>
            <person name="Ravi A."/>
            <person name="Getino M."/>
            <person name="Pursley I."/>
            <person name="Horton D.L."/>
            <person name="Alikhan N.F."/>
            <person name="Baker D."/>
            <person name="Gharbi K."/>
            <person name="Hall N."/>
            <person name="Watson M."/>
            <person name="Adriaenssens E.M."/>
            <person name="Foster-Nyarko E."/>
            <person name="Jarju S."/>
            <person name="Secka A."/>
            <person name="Antonio M."/>
            <person name="Oren A."/>
            <person name="Chaudhuri R.R."/>
            <person name="La Ragione R."/>
            <person name="Hildebrand F."/>
            <person name="Pallen M.J."/>
        </authorList>
    </citation>
    <scope>NUCLEOTIDE SEQUENCE</scope>
    <source>
        <strain evidence="2">USAMLcec2-132</strain>
    </source>
</reference>
<protein>
    <recommendedName>
        <fullName evidence="4">t-SNARE coiled-coil homology domain-containing protein</fullName>
    </recommendedName>
</protein>